<dbReference type="EMBL" id="BAQD01000011">
    <property type="protein sequence ID" value="GBQ06401.1"/>
    <property type="molecule type" value="Genomic_DNA"/>
</dbReference>
<dbReference type="PANTHER" id="PTHR13774:SF32">
    <property type="entry name" value="ANTISENSE-ENHANCING SEQUENCE 1"/>
    <property type="match status" value="1"/>
</dbReference>
<dbReference type="RefSeq" id="WP_018980638.1">
    <property type="nucleotide sequence ID" value="NZ_BAQD01000011.1"/>
</dbReference>
<evidence type="ECO:0000313" key="3">
    <source>
        <dbReference type="Proteomes" id="UP001062901"/>
    </source>
</evidence>
<proteinExistence type="inferred from homology"/>
<comment type="caution">
    <text evidence="2">The sequence shown here is derived from an EMBL/GenBank/DDBJ whole genome shotgun (WGS) entry which is preliminary data.</text>
</comment>
<reference evidence="2" key="1">
    <citation type="submission" date="2013-04" db="EMBL/GenBank/DDBJ databases">
        <title>The genome sequencing project of 58 acetic acid bacteria.</title>
        <authorList>
            <person name="Okamoto-Kainuma A."/>
            <person name="Ishikawa M."/>
            <person name="Umino S."/>
            <person name="Koizumi Y."/>
            <person name="Shiwa Y."/>
            <person name="Yoshikawa H."/>
            <person name="Matsutani M."/>
            <person name="Matsushita K."/>
        </authorList>
    </citation>
    <scope>NUCLEOTIDE SEQUENCE</scope>
    <source>
        <strain evidence="2">DSM 15669</strain>
    </source>
</reference>
<evidence type="ECO:0000256" key="1">
    <source>
        <dbReference type="ARBA" id="ARBA00008270"/>
    </source>
</evidence>
<organism evidence="2 3">
    <name type="scientific">Saccharibacter floricola DSM 15669</name>
    <dbReference type="NCBI Taxonomy" id="1123227"/>
    <lineage>
        <taxon>Bacteria</taxon>
        <taxon>Pseudomonadati</taxon>
        <taxon>Pseudomonadota</taxon>
        <taxon>Alphaproteobacteria</taxon>
        <taxon>Acetobacterales</taxon>
        <taxon>Acetobacteraceae</taxon>
        <taxon>Saccharibacter</taxon>
    </lineage>
</organism>
<protein>
    <submittedName>
        <fullName evidence="2">Phenazine biosynthesis PhzC/PhzF protein</fullName>
    </submittedName>
</protein>
<dbReference type="Gene3D" id="3.10.310.10">
    <property type="entry name" value="Diaminopimelate Epimerase, Chain A, domain 1"/>
    <property type="match status" value="2"/>
</dbReference>
<dbReference type="PIRSF" id="PIRSF016184">
    <property type="entry name" value="PhzC_PhzF"/>
    <property type="match status" value="1"/>
</dbReference>
<gene>
    <name evidence="2" type="ORF">AA15669_0923</name>
</gene>
<accession>A0ABQ0NYP6</accession>
<sequence>MTLPFTQVNVFSTYPLKGNPVAVVTQAESLSDDAMQQFARWTNLSETTFILPPTTDKADYRVRIFTPAGELPFAGHPTLGTCHAWLEAGGTPRGDTIIQECKAGLIPVKRTDDQLAFAAPPLIRSGPIAPDLLKRIAHGLNLSVSGIVASSWVDNGPGWMGLLLRSRQEVLALKPAFATMEDLCFGVIGPWDRETDGPGADFELRAFAMNHGANEDPVCGSLNASMAQWLIGQNRAPAHYTVSQGAALGRDGLISIDKHDDGTIWVGGHTHSTLTGTLHL</sequence>
<dbReference type="Pfam" id="PF02567">
    <property type="entry name" value="PhzC-PhzF"/>
    <property type="match status" value="1"/>
</dbReference>
<comment type="similarity">
    <text evidence="1">Belongs to the PhzF family.</text>
</comment>
<dbReference type="Proteomes" id="UP001062901">
    <property type="component" value="Unassembled WGS sequence"/>
</dbReference>
<keyword evidence="3" id="KW-1185">Reference proteome</keyword>
<dbReference type="InterPro" id="IPR003719">
    <property type="entry name" value="Phenazine_PhzF-like"/>
</dbReference>
<evidence type="ECO:0000313" key="2">
    <source>
        <dbReference type="EMBL" id="GBQ06401.1"/>
    </source>
</evidence>
<dbReference type="NCBIfam" id="TIGR00654">
    <property type="entry name" value="PhzF_family"/>
    <property type="match status" value="1"/>
</dbReference>
<dbReference type="PANTHER" id="PTHR13774">
    <property type="entry name" value="PHENAZINE BIOSYNTHESIS PROTEIN"/>
    <property type="match status" value="1"/>
</dbReference>
<name>A0ABQ0NYP6_9PROT</name>
<dbReference type="SUPFAM" id="SSF54506">
    <property type="entry name" value="Diaminopimelate epimerase-like"/>
    <property type="match status" value="1"/>
</dbReference>